<dbReference type="EMBL" id="LSRX01001516">
    <property type="protein sequence ID" value="OLP79162.1"/>
    <property type="molecule type" value="Genomic_DNA"/>
</dbReference>
<keyword evidence="2" id="KW-1185">Reference proteome</keyword>
<reference evidence="1 2" key="1">
    <citation type="submission" date="2016-02" db="EMBL/GenBank/DDBJ databases">
        <title>Genome analysis of coral dinoflagellate symbionts highlights evolutionary adaptations to a symbiotic lifestyle.</title>
        <authorList>
            <person name="Aranda M."/>
            <person name="Li Y."/>
            <person name="Liew Y.J."/>
            <person name="Baumgarten S."/>
            <person name="Simakov O."/>
            <person name="Wilson M."/>
            <person name="Piel J."/>
            <person name="Ashoor H."/>
            <person name="Bougouffa S."/>
            <person name="Bajic V.B."/>
            <person name="Ryu T."/>
            <person name="Ravasi T."/>
            <person name="Bayer T."/>
            <person name="Micklem G."/>
            <person name="Kim H."/>
            <person name="Bhak J."/>
            <person name="Lajeunesse T.C."/>
            <person name="Voolstra C.R."/>
        </authorList>
    </citation>
    <scope>NUCLEOTIDE SEQUENCE [LARGE SCALE GENOMIC DNA]</scope>
    <source>
        <strain evidence="1 2">CCMP2467</strain>
    </source>
</reference>
<dbReference type="InterPro" id="IPR046341">
    <property type="entry name" value="SET_dom_sf"/>
</dbReference>
<gene>
    <name evidence="1" type="primary">setd3</name>
    <name evidence="1" type="ORF">AK812_SmicGene40577</name>
</gene>
<dbReference type="CDD" id="cd10527">
    <property type="entry name" value="SET_LSMT"/>
    <property type="match status" value="1"/>
</dbReference>
<keyword evidence="1" id="KW-0808">Transferase</keyword>
<protein>
    <submittedName>
        <fullName evidence="1">Histone-lysine N-methyltransferase setd3</fullName>
    </submittedName>
</protein>
<dbReference type="GO" id="GO:0016279">
    <property type="term" value="F:protein-lysine N-methyltransferase activity"/>
    <property type="evidence" value="ECO:0007669"/>
    <property type="project" value="TreeGrafter"/>
</dbReference>
<dbReference type="SUPFAM" id="SSF82199">
    <property type="entry name" value="SET domain"/>
    <property type="match status" value="1"/>
</dbReference>
<organism evidence="1 2">
    <name type="scientific">Symbiodinium microadriaticum</name>
    <name type="common">Dinoflagellate</name>
    <name type="synonym">Zooxanthella microadriatica</name>
    <dbReference type="NCBI Taxonomy" id="2951"/>
    <lineage>
        <taxon>Eukaryota</taxon>
        <taxon>Sar</taxon>
        <taxon>Alveolata</taxon>
        <taxon>Dinophyceae</taxon>
        <taxon>Suessiales</taxon>
        <taxon>Symbiodiniaceae</taxon>
        <taxon>Symbiodinium</taxon>
    </lineage>
</organism>
<dbReference type="OrthoDB" id="410233at2759"/>
<dbReference type="GO" id="GO:0032259">
    <property type="term" value="P:methylation"/>
    <property type="evidence" value="ECO:0007669"/>
    <property type="project" value="UniProtKB-KW"/>
</dbReference>
<keyword evidence="1" id="KW-0489">Methyltransferase</keyword>
<name>A0A1Q9C893_SYMMI</name>
<dbReference type="PANTHER" id="PTHR13271:SF137">
    <property type="entry name" value="SET DOMAIN-CONTAINING PROTEIN"/>
    <property type="match status" value="1"/>
</dbReference>
<dbReference type="Proteomes" id="UP000186817">
    <property type="component" value="Unassembled WGS sequence"/>
</dbReference>
<accession>A0A1Q9C893</accession>
<proteinExistence type="predicted"/>
<dbReference type="Gene3D" id="3.90.1410.10">
    <property type="entry name" value="set domain protein methyltransferase, domain 1"/>
    <property type="match status" value="1"/>
</dbReference>
<dbReference type="PANTHER" id="PTHR13271">
    <property type="entry name" value="UNCHARACTERIZED PUTATIVE METHYLTRANSFERASE"/>
    <property type="match status" value="1"/>
</dbReference>
<comment type="caution">
    <text evidence="1">The sequence shown here is derived from an EMBL/GenBank/DDBJ whole genome shotgun (WGS) entry which is preliminary data.</text>
</comment>
<sequence length="1378" mass="153229">MALQDARAGALCRKLACQCIDLRRAHHPRFPHAGSLRWAVCCEKPPAPEVLSAGSEAKERRKICSKRVGARTRSLQAFYKWKLNRFSFRATACLKGLTWMPVAGRRRHLFGGRLLLVAAVPGVDAFSSAECWVGGWTPEICCSAPGAKGNPLCWDSVFTYDRCCTETEEGIQFDLRRRNFVADMVRRGATVQFDIRQVFGGRTGAVASRMVEFGEDEVCRMDAGGGDEDYEESEEGDFESLEGFRVPDPVPRNQISTVHLDEQGVHGHSLSGEMLFEMERNRLQAELFTAGMLLELISEETGCEDGVLLRDGRELSTSDPVGDGTLTLKQTIRDCRPLLCRKIQMGMCDNPGLGEAEVRPDLRNVLEPVQVLKEWRTWVTRNHKGEAYRHMCWLVYSKRQVICYEAGIYEPLKPFGYFPQAPGWKLPAGTRQWGGARSDVWSTCLKLPVRQLLDEHAALTLDRPIPRYQMIVDPNQFVHQTRGGPVWVPCEFDISADGTASLVGGTRSHANPHLAQHVAGPVLSAALPLLAKLRRPQLLLDDRRLQVVFKAQRIVVPGDTGDNSDAEYVGLWHVDGHREDVAAVVLYYYHVDPSLRGGDMEFCGREPMDVLGWGDCSNNIRDLGSKSLQQALRAGSKSDKFPAVHNCRVPIGEGTLMVFSNYQMAHRVLRLKNTGSTEASRDFVALFLLDPSAPVLLPARSILAGPHLLKRTLAPVQISESAMQNVLEFLGVSQTDVERKRQRNRLLSEQLQPSGEFACGGNVYATGNGCYTMIGWLHNMLINRQLEEKNPKGFERLAALNLPPEGSDRGLSEVLTLPSRSTVLRVPSTQVFSLKSVHSAVVEASRRHSCDAHAILSLGLALERVNPNSVLADWIKLLPLTFANVLWFSDRQLTLVQRTFFSYIVQNWFEDLDCMGRAAKEMNPNLWRGRPVTKEDLRWALSVVKTRGFAFEGTRESTMLIPLADFLNHNMVASVRTATLAEDALRFVATKDVMPDDELCIDYAQASNLEFLVRYGFRVEDNPFGGRQFELGGEPMQVEQFSFDEEADLQRENKTFQAGDADACAWVPLPSVADEPADQAPRLKPSKLSNSAIETNFSQPFPDSALACFLPNLGLMDPQAALQPLLAARVLDRPARAARPQAPAAPHTSFAAWASPAAALVAAGKVISARRGVVKRRATDKAEQKSGRQICIGHEVTLKKSLTQGSSSSMDAFMRENAAEVSLQNLEKIVPKPGQPEILQCFMKPNDIGPYRSQLMMEVKVEVAEAGGKCNVHILDMHPGNVDKKTGEVTFDPQYKMDMESENIIEWVENSEGGLDLTNHAWSRSRMNLPWWFPLPDAFVEKAAKLMTGKVVRDGMAKVNEQIESKFSAWLVNEKVDA</sequence>
<dbReference type="InterPro" id="IPR050600">
    <property type="entry name" value="SETD3_SETD6_MTase"/>
</dbReference>
<evidence type="ECO:0000313" key="1">
    <source>
        <dbReference type="EMBL" id="OLP79162.1"/>
    </source>
</evidence>
<evidence type="ECO:0000313" key="2">
    <source>
        <dbReference type="Proteomes" id="UP000186817"/>
    </source>
</evidence>